<dbReference type="Gramene" id="Al_scaffold_0003_843">
    <property type="protein sequence ID" value="Al_scaffold_0003_843"/>
    <property type="gene ID" value="Al_scaffold_0003_843"/>
</dbReference>
<dbReference type="InterPro" id="IPR008507">
    <property type="entry name" value="DUF789"/>
</dbReference>
<dbReference type="Proteomes" id="UP000008694">
    <property type="component" value="Unassembled WGS sequence"/>
</dbReference>
<proteinExistence type="predicted"/>
<dbReference type="STRING" id="81972.D7L756"/>
<organism evidence="3">
    <name type="scientific">Arabidopsis lyrata subsp. lyrata</name>
    <name type="common">Lyre-leaved rock-cress</name>
    <dbReference type="NCBI Taxonomy" id="81972"/>
    <lineage>
        <taxon>Eukaryota</taxon>
        <taxon>Viridiplantae</taxon>
        <taxon>Streptophyta</taxon>
        <taxon>Embryophyta</taxon>
        <taxon>Tracheophyta</taxon>
        <taxon>Spermatophyta</taxon>
        <taxon>Magnoliopsida</taxon>
        <taxon>eudicotyledons</taxon>
        <taxon>Gunneridae</taxon>
        <taxon>Pentapetalae</taxon>
        <taxon>rosids</taxon>
        <taxon>malvids</taxon>
        <taxon>Brassicales</taxon>
        <taxon>Brassicaceae</taxon>
        <taxon>Camelineae</taxon>
        <taxon>Arabidopsis</taxon>
    </lineage>
</organism>
<feature type="compositionally biased region" description="Low complexity" evidence="1">
    <location>
        <begin position="12"/>
        <end position="22"/>
    </location>
</feature>
<dbReference type="AlphaFoldDB" id="D7L756"/>
<feature type="region of interest" description="Disordered" evidence="1">
    <location>
        <begin position="1"/>
        <end position="22"/>
    </location>
</feature>
<dbReference type="PANTHER" id="PTHR31343:SF8">
    <property type="entry name" value="OS07G0246600 PROTEIN"/>
    <property type="match status" value="1"/>
</dbReference>
<evidence type="ECO:0000313" key="2">
    <source>
        <dbReference type="EMBL" id="EFH58831.1"/>
    </source>
</evidence>
<evidence type="ECO:0000256" key="1">
    <source>
        <dbReference type="SAM" id="MobiDB-lite"/>
    </source>
</evidence>
<reference evidence="3" key="1">
    <citation type="journal article" date="2011" name="Nat. Genet.">
        <title>The Arabidopsis lyrata genome sequence and the basis of rapid genome size change.</title>
        <authorList>
            <person name="Hu T.T."/>
            <person name="Pattyn P."/>
            <person name="Bakker E.G."/>
            <person name="Cao J."/>
            <person name="Cheng J.-F."/>
            <person name="Clark R.M."/>
            <person name="Fahlgren N."/>
            <person name="Fawcett J.A."/>
            <person name="Grimwood J."/>
            <person name="Gundlach H."/>
            <person name="Haberer G."/>
            <person name="Hollister J.D."/>
            <person name="Ossowski S."/>
            <person name="Ottilar R.P."/>
            <person name="Salamov A.A."/>
            <person name="Schneeberger K."/>
            <person name="Spannagl M."/>
            <person name="Wang X."/>
            <person name="Yang L."/>
            <person name="Nasrallah M.E."/>
            <person name="Bergelson J."/>
            <person name="Carrington J.C."/>
            <person name="Gaut B.S."/>
            <person name="Schmutz J."/>
            <person name="Mayer K.F.X."/>
            <person name="Van de Peer Y."/>
            <person name="Grigoriev I.V."/>
            <person name="Nordborg M."/>
            <person name="Weigel D."/>
            <person name="Guo Y.-L."/>
        </authorList>
    </citation>
    <scope>NUCLEOTIDE SEQUENCE [LARGE SCALE GENOMIC DNA]</scope>
    <source>
        <strain evidence="3">cv. MN47</strain>
    </source>
</reference>
<keyword evidence="3" id="KW-1185">Reference proteome</keyword>
<name>D7L756_ARALL</name>
<protein>
    <submittedName>
        <fullName evidence="2">Predicted protein</fullName>
    </submittedName>
</protein>
<dbReference type="PANTHER" id="PTHR31343">
    <property type="entry name" value="T15D22.8"/>
    <property type="match status" value="1"/>
</dbReference>
<accession>D7L756</accession>
<dbReference type="HOGENOM" id="CLU_1295949_0_0_1"/>
<gene>
    <name evidence="2" type="ORF">ARALYDRAFT_671646</name>
</gene>
<evidence type="ECO:0000313" key="3">
    <source>
        <dbReference type="Proteomes" id="UP000008694"/>
    </source>
</evidence>
<sequence>MVSFDEKPCIGSSSYESEANSNSPGDLFFEYLEAAMPFGREPLTDKVPNIPNTIRSIVTKPRCLLFTIPLFINTLSSNEEGQSSSKSVVPSKLPLPTFGPASYKFKLSVWSPESDMDENQRVGTLLRTAEEWRVQVGLEQRMDMNGVSANDFAIETLGELHSKSAFPAPVGPEITITFSFLDFLFFVPFRGTEQAVAPQNLRHSTRLGGCSLK</sequence>
<dbReference type="EMBL" id="GL348715">
    <property type="protein sequence ID" value="EFH58831.1"/>
    <property type="molecule type" value="Genomic_DNA"/>
</dbReference>
<dbReference type="Pfam" id="PF05623">
    <property type="entry name" value="DUF789"/>
    <property type="match status" value="2"/>
</dbReference>